<dbReference type="InterPro" id="IPR013324">
    <property type="entry name" value="RNA_pol_sigma_r3/r4-like"/>
</dbReference>
<gene>
    <name evidence="10" type="ORF">E5163_10215</name>
</gene>
<evidence type="ECO:0000256" key="3">
    <source>
        <dbReference type="ARBA" id="ARBA00023082"/>
    </source>
</evidence>
<dbReference type="InterPro" id="IPR013325">
    <property type="entry name" value="RNA_pol_sigma_r2"/>
</dbReference>
<evidence type="ECO:0000259" key="8">
    <source>
        <dbReference type="Pfam" id="PF04542"/>
    </source>
</evidence>
<feature type="domain" description="RNA polymerase sigma factor 70 region 4 type 2" evidence="9">
    <location>
        <begin position="180"/>
        <end position="230"/>
    </location>
</feature>
<comment type="similarity">
    <text evidence="1 6">Belongs to the sigma-70 factor family. ECF subfamily.</text>
</comment>
<keyword evidence="2 6" id="KW-0805">Transcription regulation</keyword>
<dbReference type="PANTHER" id="PTHR43133:SF8">
    <property type="entry name" value="RNA POLYMERASE SIGMA FACTOR HI_1459-RELATED"/>
    <property type="match status" value="1"/>
</dbReference>
<keyword evidence="3 6" id="KW-0731">Sigma factor</keyword>
<name>A0A4S2GYZ5_9PROT</name>
<protein>
    <recommendedName>
        <fullName evidence="6">RNA polymerase sigma factor</fullName>
    </recommendedName>
</protein>
<dbReference type="PROSITE" id="PS01063">
    <property type="entry name" value="SIGMA70_ECF"/>
    <property type="match status" value="1"/>
</dbReference>
<dbReference type="GO" id="GO:0006352">
    <property type="term" value="P:DNA-templated transcription initiation"/>
    <property type="evidence" value="ECO:0007669"/>
    <property type="project" value="InterPro"/>
</dbReference>
<comment type="caution">
    <text evidence="10">The sequence shown here is derived from an EMBL/GenBank/DDBJ whole genome shotgun (WGS) entry which is preliminary data.</text>
</comment>
<dbReference type="InterPro" id="IPR014284">
    <property type="entry name" value="RNA_pol_sigma-70_dom"/>
</dbReference>
<dbReference type="Pfam" id="PF04542">
    <property type="entry name" value="Sigma70_r2"/>
    <property type="match status" value="1"/>
</dbReference>
<proteinExistence type="inferred from homology"/>
<evidence type="ECO:0000313" key="11">
    <source>
        <dbReference type="Proteomes" id="UP000308054"/>
    </source>
</evidence>
<dbReference type="InterPro" id="IPR000838">
    <property type="entry name" value="RNA_pol_sigma70_ECF_CS"/>
</dbReference>
<dbReference type="CDD" id="cd06171">
    <property type="entry name" value="Sigma70_r4"/>
    <property type="match status" value="1"/>
</dbReference>
<dbReference type="Proteomes" id="UP000308054">
    <property type="component" value="Unassembled WGS sequence"/>
</dbReference>
<dbReference type="SUPFAM" id="SSF88946">
    <property type="entry name" value="Sigma2 domain of RNA polymerase sigma factors"/>
    <property type="match status" value="1"/>
</dbReference>
<evidence type="ECO:0000259" key="9">
    <source>
        <dbReference type="Pfam" id="PF08281"/>
    </source>
</evidence>
<evidence type="ECO:0000256" key="5">
    <source>
        <dbReference type="ARBA" id="ARBA00023163"/>
    </source>
</evidence>
<evidence type="ECO:0000256" key="7">
    <source>
        <dbReference type="SAM" id="MobiDB-lite"/>
    </source>
</evidence>
<organism evidence="10 11">
    <name type="scientific">Marinicauda algicola</name>
    <dbReference type="NCBI Taxonomy" id="2029849"/>
    <lineage>
        <taxon>Bacteria</taxon>
        <taxon>Pseudomonadati</taxon>
        <taxon>Pseudomonadota</taxon>
        <taxon>Alphaproteobacteria</taxon>
        <taxon>Maricaulales</taxon>
        <taxon>Maricaulaceae</taxon>
        <taxon>Marinicauda</taxon>
    </lineage>
</organism>
<dbReference type="InterPro" id="IPR007627">
    <property type="entry name" value="RNA_pol_sigma70_r2"/>
</dbReference>
<dbReference type="PANTHER" id="PTHR43133">
    <property type="entry name" value="RNA POLYMERASE ECF-TYPE SIGMA FACTO"/>
    <property type="match status" value="1"/>
</dbReference>
<dbReference type="Pfam" id="PF08281">
    <property type="entry name" value="Sigma70_r4_2"/>
    <property type="match status" value="1"/>
</dbReference>
<dbReference type="GO" id="GO:0003677">
    <property type="term" value="F:DNA binding"/>
    <property type="evidence" value="ECO:0007669"/>
    <property type="project" value="UniProtKB-KW"/>
</dbReference>
<dbReference type="AlphaFoldDB" id="A0A4S2GYZ5"/>
<dbReference type="EMBL" id="SRXW01000003">
    <property type="protein sequence ID" value="TGY88198.1"/>
    <property type="molecule type" value="Genomic_DNA"/>
</dbReference>
<dbReference type="GO" id="GO:0016987">
    <property type="term" value="F:sigma factor activity"/>
    <property type="evidence" value="ECO:0007669"/>
    <property type="project" value="UniProtKB-KW"/>
</dbReference>
<dbReference type="SUPFAM" id="SSF88659">
    <property type="entry name" value="Sigma3 and sigma4 domains of RNA polymerase sigma factors"/>
    <property type="match status" value="1"/>
</dbReference>
<reference evidence="10 11" key="1">
    <citation type="journal article" date="2017" name="Int. J. Syst. Evol. Microbiol.">
        <title>Marinicauda algicola sp. nov., isolated from a marine red alga Rhodosorus marinus.</title>
        <authorList>
            <person name="Jeong S.E."/>
            <person name="Jeon S.H."/>
            <person name="Chun B.H."/>
            <person name="Kim D.W."/>
            <person name="Jeon C.O."/>
        </authorList>
    </citation>
    <scope>NUCLEOTIDE SEQUENCE [LARGE SCALE GENOMIC DNA]</scope>
    <source>
        <strain evidence="10 11">JCM 31718</strain>
    </source>
</reference>
<evidence type="ECO:0000256" key="6">
    <source>
        <dbReference type="RuleBase" id="RU000716"/>
    </source>
</evidence>
<feature type="region of interest" description="Disordered" evidence="7">
    <location>
        <begin position="38"/>
        <end position="65"/>
    </location>
</feature>
<dbReference type="Gene3D" id="1.10.1740.10">
    <property type="match status" value="1"/>
</dbReference>
<evidence type="ECO:0000256" key="4">
    <source>
        <dbReference type="ARBA" id="ARBA00023125"/>
    </source>
</evidence>
<evidence type="ECO:0000256" key="2">
    <source>
        <dbReference type="ARBA" id="ARBA00023015"/>
    </source>
</evidence>
<dbReference type="Gene3D" id="1.10.10.10">
    <property type="entry name" value="Winged helix-like DNA-binding domain superfamily/Winged helix DNA-binding domain"/>
    <property type="match status" value="1"/>
</dbReference>
<keyword evidence="11" id="KW-1185">Reference proteome</keyword>
<keyword evidence="4 6" id="KW-0238">DNA-binding</keyword>
<sequence length="235" mass="26604">MLWLRPRVITTQCWHCSLPPSTISWKCAPNSDPIRPPNSIPCWRAPSMTKADRPESSSASSGEPLVSAVREGNRNAFNRLMMRDGPRLVRFAIAQGLSEDDADDIAQETFLAVYRNLHRYDQSRSFQTWLFAIARNKMRDLFRRRAVLKWIGVEETLERTASDSPSPETEVSDRQTLIETQHAIARLPEGLRTPLLLASVEGLSLSEVGEVMGISAKAAEVRIHRARRKLKSELR</sequence>
<keyword evidence="5 6" id="KW-0804">Transcription</keyword>
<dbReference type="NCBIfam" id="TIGR02937">
    <property type="entry name" value="sigma70-ECF"/>
    <property type="match status" value="1"/>
</dbReference>
<dbReference type="InterPro" id="IPR013249">
    <property type="entry name" value="RNA_pol_sigma70_r4_t2"/>
</dbReference>
<dbReference type="InterPro" id="IPR039425">
    <property type="entry name" value="RNA_pol_sigma-70-like"/>
</dbReference>
<evidence type="ECO:0000256" key="1">
    <source>
        <dbReference type="ARBA" id="ARBA00010641"/>
    </source>
</evidence>
<dbReference type="InterPro" id="IPR036388">
    <property type="entry name" value="WH-like_DNA-bd_sf"/>
</dbReference>
<accession>A0A4S2GYZ5</accession>
<evidence type="ECO:0000313" key="10">
    <source>
        <dbReference type="EMBL" id="TGY88198.1"/>
    </source>
</evidence>
<feature type="domain" description="RNA polymerase sigma-70 region 2" evidence="8">
    <location>
        <begin position="82"/>
        <end position="146"/>
    </location>
</feature>